<dbReference type="PANTHER" id="PTHR10961">
    <property type="entry name" value="PEROXISOMAL SARCOSINE OXIDASE"/>
    <property type="match status" value="1"/>
</dbReference>
<dbReference type="InterPro" id="IPR006076">
    <property type="entry name" value="FAD-dep_OxRdtase"/>
</dbReference>
<dbReference type="Pfam" id="PF01266">
    <property type="entry name" value="DAO"/>
    <property type="match status" value="1"/>
</dbReference>
<evidence type="ECO:0000256" key="1">
    <source>
        <dbReference type="ARBA" id="ARBA00001974"/>
    </source>
</evidence>
<dbReference type="Proteomes" id="UP000664169">
    <property type="component" value="Unassembled WGS sequence"/>
</dbReference>
<dbReference type="GO" id="GO:0008115">
    <property type="term" value="F:sarcosine oxidase activity"/>
    <property type="evidence" value="ECO:0007669"/>
    <property type="project" value="TreeGrafter"/>
</dbReference>
<dbReference type="SUPFAM" id="SSF51905">
    <property type="entry name" value="FAD/NAD(P)-binding domain"/>
    <property type="match status" value="1"/>
</dbReference>
<keyword evidence="4" id="KW-0274">FAD</keyword>
<evidence type="ECO:0000256" key="5">
    <source>
        <dbReference type="ARBA" id="ARBA00023002"/>
    </source>
</evidence>
<comment type="cofactor">
    <cofactor evidence="1">
        <name>FAD</name>
        <dbReference type="ChEBI" id="CHEBI:57692"/>
    </cofactor>
</comment>
<comment type="caution">
    <text evidence="8">The sequence shown here is derived from an EMBL/GenBank/DDBJ whole genome shotgun (WGS) entry which is preliminary data.</text>
</comment>
<evidence type="ECO:0000313" key="8">
    <source>
        <dbReference type="EMBL" id="CAF9923681.1"/>
    </source>
</evidence>
<keyword evidence="9" id="KW-1185">Reference proteome</keyword>
<keyword evidence="3" id="KW-0285">Flavoprotein</keyword>
<dbReference type="AlphaFoldDB" id="A0A8H3FCX3"/>
<evidence type="ECO:0000256" key="2">
    <source>
        <dbReference type="ARBA" id="ARBA00010989"/>
    </source>
</evidence>
<reference evidence="8" key="1">
    <citation type="submission" date="2021-03" db="EMBL/GenBank/DDBJ databases">
        <authorList>
            <person name="Tagirdzhanova G."/>
        </authorList>
    </citation>
    <scope>NUCLEOTIDE SEQUENCE</scope>
</reference>
<dbReference type="OrthoDB" id="2127950at2759"/>
<evidence type="ECO:0000256" key="4">
    <source>
        <dbReference type="ARBA" id="ARBA00022827"/>
    </source>
</evidence>
<dbReference type="InterPro" id="IPR045170">
    <property type="entry name" value="MTOX"/>
</dbReference>
<dbReference type="Gene3D" id="3.30.9.10">
    <property type="entry name" value="D-Amino Acid Oxidase, subunit A, domain 2"/>
    <property type="match status" value="1"/>
</dbReference>
<evidence type="ECO:0000259" key="7">
    <source>
        <dbReference type="Pfam" id="PF01266"/>
    </source>
</evidence>
<dbReference type="GO" id="GO:0004657">
    <property type="term" value="F:proline dehydrogenase activity"/>
    <property type="evidence" value="ECO:0007669"/>
    <property type="project" value="TreeGrafter"/>
</dbReference>
<dbReference type="PANTHER" id="PTHR10961:SF46">
    <property type="entry name" value="PEROXISOMAL SARCOSINE OXIDASE"/>
    <property type="match status" value="1"/>
</dbReference>
<dbReference type="GO" id="GO:0050660">
    <property type="term" value="F:flavin adenine dinucleotide binding"/>
    <property type="evidence" value="ECO:0007669"/>
    <property type="project" value="InterPro"/>
</dbReference>
<organism evidence="8 9">
    <name type="scientific">Gomphillus americanus</name>
    <dbReference type="NCBI Taxonomy" id="1940652"/>
    <lineage>
        <taxon>Eukaryota</taxon>
        <taxon>Fungi</taxon>
        <taxon>Dikarya</taxon>
        <taxon>Ascomycota</taxon>
        <taxon>Pezizomycotina</taxon>
        <taxon>Lecanoromycetes</taxon>
        <taxon>OSLEUM clade</taxon>
        <taxon>Ostropomycetidae</taxon>
        <taxon>Ostropales</taxon>
        <taxon>Graphidaceae</taxon>
        <taxon>Gomphilloideae</taxon>
        <taxon>Gomphillus</taxon>
    </lineage>
</organism>
<gene>
    <name evidence="8" type="ORF">GOMPHAMPRED_003419</name>
</gene>
<feature type="region of interest" description="Disordered" evidence="6">
    <location>
        <begin position="529"/>
        <end position="549"/>
    </location>
</feature>
<dbReference type="GO" id="GO:0050031">
    <property type="term" value="F:L-pipecolate oxidase activity"/>
    <property type="evidence" value="ECO:0007669"/>
    <property type="project" value="TreeGrafter"/>
</dbReference>
<dbReference type="EMBL" id="CAJPDQ010000020">
    <property type="protein sequence ID" value="CAF9923681.1"/>
    <property type="molecule type" value="Genomic_DNA"/>
</dbReference>
<proteinExistence type="inferred from homology"/>
<evidence type="ECO:0000256" key="3">
    <source>
        <dbReference type="ARBA" id="ARBA00022630"/>
    </source>
</evidence>
<sequence>MDNPESYGVNYGVNYGGTSTAAQTQSLEEAAMKLASESSSSQDVAAPLQPPDSILIIGAGVFGISTALELLRSPRYDRTCVMLVDAYAPPLEPPTTGASLNAVADGQGSPTYKKEVTASLDTSRIVRPDYAQPLYAKLADKATGLFRSGWAEGSAAAAAAAEKTYTQPGLLVISTGPEKGRGREYIESSYENTLHLARLAQSKTQQEVKDNSGVEPITLPTSSDVEACLGSSTGFLPETTIGYINPQAGWANAIAAITALKNQVIALGQTRDEEGKAPFRFCSGTKVTSLLFSDDKTRVTGAILNSSERFLADMTVLAAGAWTSSFLPSLLSPRMRASGQVLAYISLDSEDEIARYAGKPTVIDYESGMYAIYPPEHYISEKRNRGHFKVSRHGWGYAHTRTIQDPLTKEEVRCFLPADNEGDFFALPLEGKETCRAFAQMIVPEIASREFSLERVCWYCDTPTSDFLIDRIPQLQGILIATGGSGHGFKFLPVLGEEIVARLEGRLDPELSELWRWRSEEECTREWLGKGDASRGGPRGMKWETEIAR</sequence>
<accession>A0A8H3FCX3</accession>
<dbReference type="Gene3D" id="3.50.50.60">
    <property type="entry name" value="FAD/NAD(P)-binding domain"/>
    <property type="match status" value="1"/>
</dbReference>
<feature type="domain" description="FAD dependent oxidoreductase" evidence="7">
    <location>
        <begin position="54"/>
        <end position="501"/>
    </location>
</feature>
<name>A0A8H3FCX3_9LECA</name>
<evidence type="ECO:0000313" key="9">
    <source>
        <dbReference type="Proteomes" id="UP000664169"/>
    </source>
</evidence>
<protein>
    <recommendedName>
        <fullName evidence="7">FAD dependent oxidoreductase domain-containing protein</fullName>
    </recommendedName>
</protein>
<comment type="similarity">
    <text evidence="2">Belongs to the MSOX/MTOX family.</text>
</comment>
<keyword evidence="5" id="KW-0560">Oxidoreductase</keyword>
<evidence type="ECO:0000256" key="6">
    <source>
        <dbReference type="SAM" id="MobiDB-lite"/>
    </source>
</evidence>
<dbReference type="InterPro" id="IPR036188">
    <property type="entry name" value="FAD/NAD-bd_sf"/>
</dbReference>